<reference evidence="10" key="1">
    <citation type="submission" date="2016-10" db="EMBL/GenBank/DDBJ databases">
        <authorList>
            <person name="Varghese N."/>
            <person name="Submissions S."/>
        </authorList>
    </citation>
    <scope>NUCLEOTIDE SEQUENCE [LARGE SCALE GENOMIC DNA]</scope>
    <source>
        <strain evidence="10">Nm76</strain>
    </source>
</reference>
<keyword evidence="9" id="KW-0969">Cilium</keyword>
<keyword evidence="9" id="KW-0282">Flagellum</keyword>
<dbReference type="InterPro" id="IPR005648">
    <property type="entry name" value="FlgD"/>
</dbReference>
<dbReference type="Pfam" id="PF13861">
    <property type="entry name" value="FLgD_tudor"/>
    <property type="match status" value="1"/>
</dbReference>
<dbReference type="AlphaFoldDB" id="A0A1H8MFS0"/>
<dbReference type="Proteomes" id="UP000198814">
    <property type="component" value="Unassembled WGS sequence"/>
</dbReference>
<protein>
    <recommendedName>
        <fullName evidence="2 5">Basal-body rod modification protein FlgD</fullName>
    </recommendedName>
</protein>
<dbReference type="Pfam" id="PF13860">
    <property type="entry name" value="FlgD_ig"/>
    <property type="match status" value="1"/>
</dbReference>
<comment type="similarity">
    <text evidence="1 5">Belongs to the FlgD family.</text>
</comment>
<dbReference type="RefSeq" id="WP_090316868.1">
    <property type="nucleotide sequence ID" value="NZ_FNOE01000005.1"/>
</dbReference>
<evidence type="ECO:0000256" key="5">
    <source>
        <dbReference type="RuleBase" id="RU362076"/>
    </source>
</evidence>
<gene>
    <name evidence="9" type="ORF">SAMN05216333_10577</name>
</gene>
<evidence type="ECO:0000256" key="3">
    <source>
        <dbReference type="ARBA" id="ARBA00022795"/>
    </source>
</evidence>
<keyword evidence="9" id="KW-0966">Cell projection</keyword>
<dbReference type="Pfam" id="PF03963">
    <property type="entry name" value="FlgD"/>
    <property type="match status" value="1"/>
</dbReference>
<feature type="domain" description="FlgD Tudor-like" evidence="8">
    <location>
        <begin position="87"/>
        <end position="219"/>
    </location>
</feature>
<name>A0A1H8MFS0_9PROT</name>
<accession>A0A1H8MFS0</accession>
<evidence type="ECO:0000256" key="1">
    <source>
        <dbReference type="ARBA" id="ARBA00010577"/>
    </source>
</evidence>
<dbReference type="OrthoDB" id="9785233at2"/>
<evidence type="ECO:0000313" key="9">
    <source>
        <dbReference type="EMBL" id="SEO16140.1"/>
    </source>
</evidence>
<evidence type="ECO:0000256" key="2">
    <source>
        <dbReference type="ARBA" id="ARBA00016013"/>
    </source>
</evidence>
<dbReference type="EMBL" id="FODO01000005">
    <property type="protein sequence ID" value="SEO16140.1"/>
    <property type="molecule type" value="Genomic_DNA"/>
</dbReference>
<organism evidence="9 10">
    <name type="scientific">Nitrosomonas oligotropha</name>
    <dbReference type="NCBI Taxonomy" id="42354"/>
    <lineage>
        <taxon>Bacteria</taxon>
        <taxon>Pseudomonadati</taxon>
        <taxon>Pseudomonadota</taxon>
        <taxon>Betaproteobacteria</taxon>
        <taxon>Nitrosomonadales</taxon>
        <taxon>Nitrosomonadaceae</taxon>
        <taxon>Nitrosomonas</taxon>
    </lineage>
</organism>
<feature type="compositionally biased region" description="Low complexity" evidence="6">
    <location>
        <begin position="1"/>
        <end position="19"/>
    </location>
</feature>
<feature type="domain" description="FlgD/Vpr Ig-like" evidence="7">
    <location>
        <begin position="104"/>
        <end position="178"/>
    </location>
</feature>
<dbReference type="Gene3D" id="2.30.30.910">
    <property type="match status" value="1"/>
</dbReference>
<comment type="function">
    <text evidence="4 5">Required for flagellar hook formation. May act as a scaffolding protein.</text>
</comment>
<keyword evidence="3 5" id="KW-1005">Bacterial flagellum biogenesis</keyword>
<proteinExistence type="inferred from homology"/>
<evidence type="ECO:0000256" key="4">
    <source>
        <dbReference type="ARBA" id="ARBA00024746"/>
    </source>
</evidence>
<evidence type="ECO:0000259" key="8">
    <source>
        <dbReference type="Pfam" id="PF13861"/>
    </source>
</evidence>
<dbReference type="Gene3D" id="2.60.40.4070">
    <property type="match status" value="1"/>
</dbReference>
<dbReference type="InterPro" id="IPR025963">
    <property type="entry name" value="FLgD_Tudor"/>
</dbReference>
<feature type="region of interest" description="Disordered" evidence="6">
    <location>
        <begin position="1"/>
        <end position="28"/>
    </location>
</feature>
<keyword evidence="10" id="KW-1185">Reference proteome</keyword>
<evidence type="ECO:0000256" key="6">
    <source>
        <dbReference type="SAM" id="MobiDB-lite"/>
    </source>
</evidence>
<dbReference type="InterPro" id="IPR025965">
    <property type="entry name" value="FlgD/Vpr_Ig-like"/>
</dbReference>
<sequence length="222" mass="23030">MDAVQQASSQTAATGAATGITSKKDTENPQDRFLKLLVTQMKNQDPLKPLDNAEVTSQLAQISTVSGIDKLNSTLQQLVTSAEDNRSVEALGLIGHQAFVPGTSIKLSGDGAIAGMELAQPVDQLKVTILDSAGIAIRTMELGAQPTGLSTIAWDGKTDSGTQAVDGDYTFAVSAKQGGNDIKVDTLSFGKVNSVMPGEGGAHLDMGDKLGLVGLSDIKQVF</sequence>
<dbReference type="GO" id="GO:0044781">
    <property type="term" value="P:bacterial-type flagellum organization"/>
    <property type="evidence" value="ECO:0007669"/>
    <property type="project" value="UniProtKB-UniRule"/>
</dbReference>
<evidence type="ECO:0000313" key="10">
    <source>
        <dbReference type="Proteomes" id="UP000198814"/>
    </source>
</evidence>
<dbReference type="STRING" id="42354.SAMN05216333_10577"/>
<evidence type="ECO:0000259" key="7">
    <source>
        <dbReference type="Pfam" id="PF13860"/>
    </source>
</evidence>